<evidence type="ECO:0000313" key="2">
    <source>
        <dbReference type="EMBL" id="GFS64888.1"/>
    </source>
</evidence>
<dbReference type="AlphaFoldDB" id="A0A8X6K4C8"/>
<feature type="region of interest" description="Disordered" evidence="1">
    <location>
        <begin position="1"/>
        <end position="106"/>
    </location>
</feature>
<dbReference type="Proteomes" id="UP000887013">
    <property type="component" value="Unassembled WGS sequence"/>
</dbReference>
<evidence type="ECO:0000256" key="1">
    <source>
        <dbReference type="SAM" id="MobiDB-lite"/>
    </source>
</evidence>
<name>A0A8X6K4C8_NEPPI</name>
<comment type="caution">
    <text evidence="2">The sequence shown here is derived from an EMBL/GenBank/DDBJ whole genome shotgun (WGS) entry which is preliminary data.</text>
</comment>
<keyword evidence="3" id="KW-1185">Reference proteome</keyword>
<protein>
    <submittedName>
        <fullName evidence="2">Uncharacterized protein</fullName>
    </submittedName>
</protein>
<sequence length="158" mass="17504">MGQATTKKTLHEGKKPPPPTCAHCQGEHTANHLQCPMNPLNRPKKEDKQKNAAEDRQKLRTALREKSAIRTGVNPPRPNNHTTPTSYAEAAKSSLAPVPQTQSPGSISDAFNQLKDPECVKMFSIIKKYITISKSNKSTADKFNEIMTLLEIDNMINV</sequence>
<gene>
    <name evidence="2" type="ORF">NPIL_456011</name>
</gene>
<feature type="compositionally biased region" description="Basic and acidic residues" evidence="1">
    <location>
        <begin position="43"/>
        <end position="68"/>
    </location>
</feature>
<reference evidence="2" key="1">
    <citation type="submission" date="2020-08" db="EMBL/GenBank/DDBJ databases">
        <title>Multicomponent nature underlies the extraordinary mechanical properties of spider dragline silk.</title>
        <authorList>
            <person name="Kono N."/>
            <person name="Nakamura H."/>
            <person name="Mori M."/>
            <person name="Yoshida Y."/>
            <person name="Ohtoshi R."/>
            <person name="Malay A.D."/>
            <person name="Moran D.A.P."/>
            <person name="Tomita M."/>
            <person name="Numata K."/>
            <person name="Arakawa K."/>
        </authorList>
    </citation>
    <scope>NUCLEOTIDE SEQUENCE</scope>
</reference>
<proteinExistence type="predicted"/>
<evidence type="ECO:0000313" key="3">
    <source>
        <dbReference type="Proteomes" id="UP000887013"/>
    </source>
</evidence>
<organism evidence="2 3">
    <name type="scientific">Nephila pilipes</name>
    <name type="common">Giant wood spider</name>
    <name type="synonym">Nephila maculata</name>
    <dbReference type="NCBI Taxonomy" id="299642"/>
    <lineage>
        <taxon>Eukaryota</taxon>
        <taxon>Metazoa</taxon>
        <taxon>Ecdysozoa</taxon>
        <taxon>Arthropoda</taxon>
        <taxon>Chelicerata</taxon>
        <taxon>Arachnida</taxon>
        <taxon>Araneae</taxon>
        <taxon>Araneomorphae</taxon>
        <taxon>Entelegynae</taxon>
        <taxon>Araneoidea</taxon>
        <taxon>Nephilidae</taxon>
        <taxon>Nephila</taxon>
    </lineage>
</organism>
<dbReference type="EMBL" id="BMAW01048236">
    <property type="protein sequence ID" value="GFS64888.1"/>
    <property type="molecule type" value="Genomic_DNA"/>
</dbReference>
<accession>A0A8X6K4C8</accession>